<comment type="subcellular location">
    <subcellularLocation>
        <location evidence="1">Membrane</location>
        <topology evidence="1">Multi-pass membrane protein</topology>
    </subcellularLocation>
</comment>
<name>A0ABN9ABZ8_9NEOB</name>
<keyword evidence="4" id="KW-1133">Transmembrane helix</keyword>
<evidence type="ECO:0000256" key="3">
    <source>
        <dbReference type="ARBA" id="ARBA00022692"/>
    </source>
</evidence>
<dbReference type="PANTHER" id="PTHR12745">
    <property type="entry name" value="SUPPRESSION OF TUMORIGENICITY 7"/>
    <property type="match status" value="1"/>
</dbReference>
<proteinExistence type="inferred from homology"/>
<comment type="similarity">
    <text evidence="2">Belongs to the ST7 family.</text>
</comment>
<dbReference type="PANTHER" id="PTHR12745:SF14">
    <property type="entry name" value="SUPPRESSOR OF TUMORIGENICITY 7 PROTEIN-LIKE ISOFORM X1"/>
    <property type="match status" value="1"/>
</dbReference>
<dbReference type="EMBL" id="CATNWA010000124">
    <property type="protein sequence ID" value="CAI9533343.1"/>
    <property type="molecule type" value="Genomic_DNA"/>
</dbReference>
<evidence type="ECO:0000256" key="4">
    <source>
        <dbReference type="ARBA" id="ARBA00022989"/>
    </source>
</evidence>
<evidence type="ECO:0000256" key="2">
    <source>
        <dbReference type="ARBA" id="ARBA00009751"/>
    </source>
</evidence>
<dbReference type="InterPro" id="IPR007311">
    <property type="entry name" value="ST7"/>
</dbReference>
<gene>
    <name evidence="6" type="ORF">SPARVUS_LOCUS347194</name>
</gene>
<evidence type="ECO:0008006" key="8">
    <source>
        <dbReference type="Google" id="ProtNLM"/>
    </source>
</evidence>
<protein>
    <recommendedName>
        <fullName evidence="8">ST7 protein</fullName>
    </recommendedName>
</protein>
<organism evidence="6 7">
    <name type="scientific">Staurois parvus</name>
    <dbReference type="NCBI Taxonomy" id="386267"/>
    <lineage>
        <taxon>Eukaryota</taxon>
        <taxon>Metazoa</taxon>
        <taxon>Chordata</taxon>
        <taxon>Craniata</taxon>
        <taxon>Vertebrata</taxon>
        <taxon>Euteleostomi</taxon>
        <taxon>Amphibia</taxon>
        <taxon>Batrachia</taxon>
        <taxon>Anura</taxon>
        <taxon>Neobatrachia</taxon>
        <taxon>Ranoidea</taxon>
        <taxon>Ranidae</taxon>
        <taxon>Staurois</taxon>
    </lineage>
</organism>
<keyword evidence="5" id="KW-0472">Membrane</keyword>
<dbReference type="Pfam" id="PF04184">
    <property type="entry name" value="ST7"/>
    <property type="match status" value="1"/>
</dbReference>
<keyword evidence="7" id="KW-1185">Reference proteome</keyword>
<dbReference type="Proteomes" id="UP001162483">
    <property type="component" value="Unassembled WGS sequence"/>
</dbReference>
<comment type="caution">
    <text evidence="6">The sequence shown here is derived from an EMBL/GenBank/DDBJ whole genome shotgun (WGS) entry which is preliminary data.</text>
</comment>
<evidence type="ECO:0000313" key="6">
    <source>
        <dbReference type="EMBL" id="CAI9533343.1"/>
    </source>
</evidence>
<evidence type="ECO:0000256" key="1">
    <source>
        <dbReference type="ARBA" id="ARBA00004141"/>
    </source>
</evidence>
<evidence type="ECO:0000256" key="5">
    <source>
        <dbReference type="ARBA" id="ARBA00023136"/>
    </source>
</evidence>
<accession>A0ABN9ABZ8</accession>
<keyword evidence="3" id="KW-0812">Transmembrane</keyword>
<sequence>MGGIDPGASADGFFSGSETSRQALSECKVWRNPLNLFRGAEYNRYTLVTGKEPLTYYDMNLSAQDHQTFFTCDTDMLRPSDAVMQKAWRERSPQLRVKAAHQALEASNDCATAYILLAEEEATTISDAEKFFQQALKAAEGAYKKSQQQQHLSSQHEAQHKRDMNVLVYVKRRLAMCARRLRRIREAAKIMRDLMKEFPLPSIVKYP</sequence>
<reference evidence="6" key="1">
    <citation type="submission" date="2023-05" db="EMBL/GenBank/DDBJ databases">
        <authorList>
            <person name="Stuckert A."/>
        </authorList>
    </citation>
    <scope>NUCLEOTIDE SEQUENCE</scope>
</reference>
<evidence type="ECO:0000313" key="7">
    <source>
        <dbReference type="Proteomes" id="UP001162483"/>
    </source>
</evidence>